<keyword evidence="2" id="KW-1185">Reference proteome</keyword>
<reference evidence="1" key="1">
    <citation type="submission" date="2018-02" db="EMBL/GenBank/DDBJ databases">
        <title>The genomes of Aspergillus section Nigri reveals drivers in fungal speciation.</title>
        <authorList>
            <consortium name="DOE Joint Genome Institute"/>
            <person name="Vesth T.C."/>
            <person name="Nybo J."/>
            <person name="Theobald S."/>
            <person name="Brandl J."/>
            <person name="Frisvad J.C."/>
            <person name="Nielsen K.F."/>
            <person name="Lyhne E.K."/>
            <person name="Kogle M.E."/>
            <person name="Kuo A."/>
            <person name="Riley R."/>
            <person name="Clum A."/>
            <person name="Nolan M."/>
            <person name="Lipzen A."/>
            <person name="Salamov A."/>
            <person name="Henrissat B."/>
            <person name="Wiebenga A."/>
            <person name="De vries R.P."/>
            <person name="Grigoriev I.V."/>
            <person name="Mortensen U.H."/>
            <person name="Andersen M.R."/>
            <person name="Baker S.E."/>
        </authorList>
    </citation>
    <scope>NUCLEOTIDE SEQUENCE</scope>
    <source>
        <strain evidence="1">CBS 621.78</strain>
    </source>
</reference>
<proteinExistence type="predicted"/>
<dbReference type="Proteomes" id="UP000249057">
    <property type="component" value="Unassembled WGS sequence"/>
</dbReference>
<evidence type="ECO:0000313" key="2">
    <source>
        <dbReference type="Proteomes" id="UP000249057"/>
    </source>
</evidence>
<organism evidence="1 2">
    <name type="scientific">Aspergillus brunneoviolaceus CBS 621.78</name>
    <dbReference type="NCBI Taxonomy" id="1450534"/>
    <lineage>
        <taxon>Eukaryota</taxon>
        <taxon>Fungi</taxon>
        <taxon>Dikarya</taxon>
        <taxon>Ascomycota</taxon>
        <taxon>Pezizomycotina</taxon>
        <taxon>Eurotiomycetes</taxon>
        <taxon>Eurotiomycetidae</taxon>
        <taxon>Eurotiales</taxon>
        <taxon>Aspergillaceae</taxon>
        <taxon>Aspergillus</taxon>
        <taxon>Aspergillus subgen. Circumdati</taxon>
    </lineage>
</organism>
<gene>
    <name evidence="1" type="ORF">BO95DRAFT_470751</name>
</gene>
<protein>
    <submittedName>
        <fullName evidence="1">GroES-like protein</fullName>
    </submittedName>
</protein>
<evidence type="ECO:0000313" key="1">
    <source>
        <dbReference type="EMBL" id="RAH49806.1"/>
    </source>
</evidence>
<accession>A0ACD1GKL4</accession>
<dbReference type="EMBL" id="KZ825316">
    <property type="protein sequence ID" value="RAH49806.1"/>
    <property type="molecule type" value="Genomic_DNA"/>
</dbReference>
<name>A0ACD1GKL4_9EURO</name>
<sequence length="334" mass="35169">MRAVRFYGAGDIRGSAEVVSNLHEYTCGPHLVPLTPHAITGGKLPTTRGHEFSGIVEEVGAAVADAVADLKVGDRVAVRPNLSDGSCPPCLRGTPNCCRNLGFVGYSRGLSDHVVVDADHAIPLPDTIPLDIGALIEPLSVAWHAADHSPLEGARTVLVVGGPIGLAVVQVLFARGVESIVVAEVSSRRREFASKLGATHVLDPRMQDVVSMVQAMTGNAGADVAFECSGVQAGLDTALRGIRVRGTVTIVSLWEAKPIVDAEAIVLDEKHVIGAAIFADGIFPAVIEAISSGKLNPQSMITSKIRMEDIVEKGFEALIHEKDKHVKILVDISA</sequence>